<keyword evidence="2" id="KW-1185">Reference proteome</keyword>
<gene>
    <name evidence="1" type="ORF">RUM44_000638</name>
</gene>
<protein>
    <recommendedName>
        <fullName evidence="3">Fibronectin type-III domain-containing protein</fullName>
    </recommendedName>
</protein>
<proteinExistence type="predicted"/>
<accession>A0ABR1B6Z2</accession>
<evidence type="ECO:0000313" key="1">
    <source>
        <dbReference type="EMBL" id="KAK6635387.1"/>
    </source>
</evidence>
<evidence type="ECO:0000313" key="2">
    <source>
        <dbReference type="Proteomes" id="UP001359485"/>
    </source>
</evidence>
<evidence type="ECO:0008006" key="3">
    <source>
        <dbReference type="Google" id="ProtNLM"/>
    </source>
</evidence>
<organism evidence="1 2">
    <name type="scientific">Polyplax serrata</name>
    <name type="common">Common mouse louse</name>
    <dbReference type="NCBI Taxonomy" id="468196"/>
    <lineage>
        <taxon>Eukaryota</taxon>
        <taxon>Metazoa</taxon>
        <taxon>Ecdysozoa</taxon>
        <taxon>Arthropoda</taxon>
        <taxon>Hexapoda</taxon>
        <taxon>Insecta</taxon>
        <taxon>Pterygota</taxon>
        <taxon>Neoptera</taxon>
        <taxon>Paraneoptera</taxon>
        <taxon>Psocodea</taxon>
        <taxon>Troctomorpha</taxon>
        <taxon>Phthiraptera</taxon>
        <taxon>Anoplura</taxon>
        <taxon>Polyplacidae</taxon>
        <taxon>Polyplax</taxon>
    </lineage>
</organism>
<sequence length="152" mass="17040">MNDLELKAIAMQDKPRSLAPNHLGRSTSALYSMLLSSGFPKHFGRVTTLDVDANFSYVAPIRTMRKVGDDGIFLEWDVAHRPDNVVGYEILVNGVTSHRVRSSTRNKALLHSLNLNEKILIQLYATSENGRSLRCSHLTYPDGHAVYRSESQ</sequence>
<dbReference type="EMBL" id="JAWJWF010000003">
    <property type="protein sequence ID" value="KAK6635387.1"/>
    <property type="molecule type" value="Genomic_DNA"/>
</dbReference>
<name>A0ABR1B6Z2_POLSC</name>
<comment type="caution">
    <text evidence="1">The sequence shown here is derived from an EMBL/GenBank/DDBJ whole genome shotgun (WGS) entry which is preliminary data.</text>
</comment>
<reference evidence="1 2" key="1">
    <citation type="submission" date="2023-09" db="EMBL/GenBank/DDBJ databases">
        <title>Genomes of two closely related lineages of the louse Polyplax serrata with different host specificities.</title>
        <authorList>
            <person name="Martinu J."/>
            <person name="Tarabai H."/>
            <person name="Stefka J."/>
            <person name="Hypsa V."/>
        </authorList>
    </citation>
    <scope>NUCLEOTIDE SEQUENCE [LARGE SCALE GENOMIC DNA]</scope>
    <source>
        <strain evidence="1">98ZLc_SE</strain>
    </source>
</reference>
<dbReference type="Proteomes" id="UP001359485">
    <property type="component" value="Unassembled WGS sequence"/>
</dbReference>